<comment type="caution">
    <text evidence="3">The sequence shown here is derived from an EMBL/GenBank/DDBJ whole genome shotgun (WGS) entry which is preliminary data.</text>
</comment>
<sequence>IRYWRQHEREAAADRVRTAGLENTARVTGLRPNTLYHVTVLAYNSAGTGPPSPRTTVITKKP</sequence>
<dbReference type="FunFam" id="2.60.40.10:FF:000028">
    <property type="entry name" value="Neuronal cell adhesion molecule"/>
    <property type="match status" value="1"/>
</dbReference>
<dbReference type="InterPro" id="IPR013783">
    <property type="entry name" value="Ig-like_fold"/>
</dbReference>
<keyword evidence="4" id="KW-1185">Reference proteome</keyword>
<evidence type="ECO:0000313" key="4">
    <source>
        <dbReference type="Proteomes" id="UP001529510"/>
    </source>
</evidence>
<dbReference type="InterPro" id="IPR036116">
    <property type="entry name" value="FN3_sf"/>
</dbReference>
<reference evidence="3 4" key="1">
    <citation type="submission" date="2024-05" db="EMBL/GenBank/DDBJ databases">
        <title>Genome sequencing and assembly of Indian major carp, Cirrhinus mrigala (Hamilton, 1822).</title>
        <authorList>
            <person name="Mohindra V."/>
            <person name="Chowdhury L.M."/>
            <person name="Lal K."/>
            <person name="Jena J.K."/>
        </authorList>
    </citation>
    <scope>NUCLEOTIDE SEQUENCE [LARGE SCALE GENOMIC DNA]</scope>
    <source>
        <strain evidence="3">CM1030</strain>
        <tissue evidence="3">Blood</tissue>
    </source>
</reference>
<dbReference type="EMBL" id="JAMKFB020000011">
    <property type="protein sequence ID" value="KAL0181762.1"/>
    <property type="molecule type" value="Genomic_DNA"/>
</dbReference>
<feature type="non-terminal residue" evidence="3">
    <location>
        <position position="1"/>
    </location>
</feature>
<dbReference type="PROSITE" id="PS50853">
    <property type="entry name" value="FN3"/>
    <property type="match status" value="1"/>
</dbReference>
<evidence type="ECO:0000259" key="2">
    <source>
        <dbReference type="PROSITE" id="PS50853"/>
    </source>
</evidence>
<dbReference type="SUPFAM" id="SSF49265">
    <property type="entry name" value="Fibronectin type III"/>
    <property type="match status" value="1"/>
</dbReference>
<dbReference type="InterPro" id="IPR003961">
    <property type="entry name" value="FN3_dom"/>
</dbReference>
<accession>A0ABD0Q6D9</accession>
<proteinExistence type="predicted"/>
<dbReference type="Gene3D" id="2.60.40.10">
    <property type="entry name" value="Immunoglobulins"/>
    <property type="match status" value="1"/>
</dbReference>
<dbReference type="AlphaFoldDB" id="A0ABD0Q6D9"/>
<dbReference type="CDD" id="cd00063">
    <property type="entry name" value="FN3"/>
    <property type="match status" value="1"/>
</dbReference>
<evidence type="ECO:0000256" key="1">
    <source>
        <dbReference type="ARBA" id="ARBA00022737"/>
    </source>
</evidence>
<dbReference type="Proteomes" id="UP001529510">
    <property type="component" value="Unassembled WGS sequence"/>
</dbReference>
<keyword evidence="1" id="KW-0677">Repeat</keyword>
<protein>
    <recommendedName>
        <fullName evidence="2">Fibronectin type-III domain-containing protein</fullName>
    </recommendedName>
</protein>
<organism evidence="3 4">
    <name type="scientific">Cirrhinus mrigala</name>
    <name type="common">Mrigala</name>
    <dbReference type="NCBI Taxonomy" id="683832"/>
    <lineage>
        <taxon>Eukaryota</taxon>
        <taxon>Metazoa</taxon>
        <taxon>Chordata</taxon>
        <taxon>Craniata</taxon>
        <taxon>Vertebrata</taxon>
        <taxon>Euteleostomi</taxon>
        <taxon>Actinopterygii</taxon>
        <taxon>Neopterygii</taxon>
        <taxon>Teleostei</taxon>
        <taxon>Ostariophysi</taxon>
        <taxon>Cypriniformes</taxon>
        <taxon>Cyprinidae</taxon>
        <taxon>Labeoninae</taxon>
        <taxon>Labeonini</taxon>
        <taxon>Cirrhinus</taxon>
    </lineage>
</organism>
<dbReference type="Pfam" id="PF00041">
    <property type="entry name" value="fn3"/>
    <property type="match status" value="1"/>
</dbReference>
<name>A0ABD0Q6D9_CIRMR</name>
<gene>
    <name evidence="3" type="ORF">M9458_024168</name>
</gene>
<feature type="domain" description="Fibronectin type-III" evidence="2">
    <location>
        <begin position="1"/>
        <end position="62"/>
    </location>
</feature>
<evidence type="ECO:0000313" key="3">
    <source>
        <dbReference type="EMBL" id="KAL0181762.1"/>
    </source>
</evidence>
<feature type="non-terminal residue" evidence="3">
    <location>
        <position position="62"/>
    </location>
</feature>